<dbReference type="InterPro" id="IPR003646">
    <property type="entry name" value="SH3-like_bac-type"/>
</dbReference>
<dbReference type="EMBL" id="UOGC01000002">
    <property type="protein sequence ID" value="VAX14989.1"/>
    <property type="molecule type" value="Genomic_DNA"/>
</dbReference>
<proteinExistence type="predicted"/>
<feature type="domain" description="SH3b" evidence="1">
    <location>
        <begin position="84"/>
        <end position="147"/>
    </location>
</feature>
<dbReference type="Pfam" id="PF08239">
    <property type="entry name" value="SH3_3"/>
    <property type="match status" value="1"/>
</dbReference>
<dbReference type="PANTHER" id="PTHR34408:SF1">
    <property type="entry name" value="GLYCOSYL HYDROLASE FAMILY 19 DOMAIN-CONTAINING PROTEIN HI_1415"/>
    <property type="match status" value="1"/>
</dbReference>
<evidence type="ECO:0000313" key="2">
    <source>
        <dbReference type="EMBL" id="VAX14989.1"/>
    </source>
</evidence>
<dbReference type="PROSITE" id="PS51781">
    <property type="entry name" value="SH3B"/>
    <property type="match status" value="1"/>
</dbReference>
<dbReference type="SMART" id="SM00287">
    <property type="entry name" value="SH3b"/>
    <property type="match status" value="2"/>
</dbReference>
<accession>A0A3B1B9T0</accession>
<dbReference type="InterPro" id="IPR052354">
    <property type="entry name" value="Cell_Wall_Dynamics_Protein"/>
</dbReference>
<protein>
    <recommendedName>
        <fullName evidence="1">SH3b domain-containing protein</fullName>
    </recommendedName>
</protein>
<name>A0A3B1B9T0_9ZZZZ</name>
<sequence>MMKKLFSILLVVIVLAPVLALSEPIYVEGGKAKVRSGPGTSYQVLWEAPKYTPFEYLARFKEWYAIRDKDGDVGWVHKQVIGKGRSAVVVTKKANIRKGPGTKNPIVFSVEKNYLFRVLDKKGAWYKLVDKDGDTGWALDKLLWVSK</sequence>
<gene>
    <name evidence="2" type="ORF">MNBD_NITROSPINAE01-1624</name>
</gene>
<dbReference type="InterPro" id="IPR010466">
    <property type="entry name" value="DUF1058"/>
</dbReference>
<dbReference type="AlphaFoldDB" id="A0A3B1B9T0"/>
<dbReference type="Pfam" id="PF06347">
    <property type="entry name" value="SH3_4"/>
    <property type="match status" value="1"/>
</dbReference>
<organism evidence="2">
    <name type="scientific">hydrothermal vent metagenome</name>
    <dbReference type="NCBI Taxonomy" id="652676"/>
    <lineage>
        <taxon>unclassified sequences</taxon>
        <taxon>metagenomes</taxon>
        <taxon>ecological metagenomes</taxon>
    </lineage>
</organism>
<dbReference type="PANTHER" id="PTHR34408">
    <property type="entry name" value="FAMILY PROTEIN, PUTATIVE-RELATED"/>
    <property type="match status" value="1"/>
</dbReference>
<reference evidence="2" key="1">
    <citation type="submission" date="2018-06" db="EMBL/GenBank/DDBJ databases">
        <authorList>
            <person name="Zhirakovskaya E."/>
        </authorList>
    </citation>
    <scope>NUCLEOTIDE SEQUENCE</scope>
</reference>
<dbReference type="Gene3D" id="2.30.30.40">
    <property type="entry name" value="SH3 Domains"/>
    <property type="match status" value="2"/>
</dbReference>
<evidence type="ECO:0000259" key="1">
    <source>
        <dbReference type="PROSITE" id="PS51781"/>
    </source>
</evidence>